<name>A0A161VXW0_9PEZI</name>
<gene>
    <name evidence="1" type="ORF">CT0861_13257</name>
</gene>
<protein>
    <submittedName>
        <fullName evidence="1">Uncharacterized protein</fullName>
    </submittedName>
</protein>
<sequence length="88" mass="9615">MVALSHIVAAKEAAMDSLLTHSPRTMEATRTDISFRFNDYKQRVPGLTFALLSSPSSSAPATDPSVVFLDASIIRRNREDSLRGLNHG</sequence>
<proteinExistence type="predicted"/>
<dbReference type="Proteomes" id="UP000076552">
    <property type="component" value="Unassembled WGS sequence"/>
</dbReference>
<dbReference type="EMBL" id="LFIV01000347">
    <property type="protein sequence ID" value="KZL63523.1"/>
    <property type="molecule type" value="Genomic_DNA"/>
</dbReference>
<evidence type="ECO:0000313" key="1">
    <source>
        <dbReference type="EMBL" id="KZL63523.1"/>
    </source>
</evidence>
<keyword evidence="2" id="KW-1185">Reference proteome</keyword>
<accession>A0A161VXW0</accession>
<comment type="caution">
    <text evidence="1">The sequence shown here is derived from an EMBL/GenBank/DDBJ whole genome shotgun (WGS) entry which is preliminary data.</text>
</comment>
<evidence type="ECO:0000313" key="2">
    <source>
        <dbReference type="Proteomes" id="UP000076552"/>
    </source>
</evidence>
<reference evidence="1 2" key="1">
    <citation type="submission" date="2015-06" db="EMBL/GenBank/DDBJ databases">
        <title>Survival trade-offs in plant roots during colonization by closely related pathogenic and mutualistic fungi.</title>
        <authorList>
            <person name="Hacquard S."/>
            <person name="Kracher B."/>
            <person name="Hiruma K."/>
            <person name="Weinman A."/>
            <person name="Muench P."/>
            <person name="Garrido Oter R."/>
            <person name="Ver Loren van Themaat E."/>
            <person name="Dallerey J.-F."/>
            <person name="Damm U."/>
            <person name="Henrissat B."/>
            <person name="Lespinet O."/>
            <person name="Thon M."/>
            <person name="Kemen E."/>
            <person name="McHardy A.C."/>
            <person name="Schulze-Lefert P."/>
            <person name="O'Connell R.J."/>
        </authorList>
    </citation>
    <scope>NUCLEOTIDE SEQUENCE [LARGE SCALE GENOMIC DNA]</scope>
    <source>
        <strain evidence="1 2">0861</strain>
    </source>
</reference>
<organism evidence="1 2">
    <name type="scientific">Colletotrichum tofieldiae</name>
    <dbReference type="NCBI Taxonomy" id="708197"/>
    <lineage>
        <taxon>Eukaryota</taxon>
        <taxon>Fungi</taxon>
        <taxon>Dikarya</taxon>
        <taxon>Ascomycota</taxon>
        <taxon>Pezizomycotina</taxon>
        <taxon>Sordariomycetes</taxon>
        <taxon>Hypocreomycetidae</taxon>
        <taxon>Glomerellales</taxon>
        <taxon>Glomerellaceae</taxon>
        <taxon>Colletotrichum</taxon>
        <taxon>Colletotrichum spaethianum species complex</taxon>
    </lineage>
</organism>
<dbReference type="AlphaFoldDB" id="A0A161VXW0"/>